<evidence type="ECO:0000313" key="3">
    <source>
        <dbReference type="Proteomes" id="UP000031971"/>
    </source>
</evidence>
<sequence>MKSLQAISLRGAAVACCITLAVLFTGCAQQEIAAPPPQHWITTERPAILRSAAVTRYHMGLTMPIYGLALVDHRLLFNIHPNPRETWSNFLFELDLAQNQVRPVPITGRDGVDRMYFLVPGASSKLLAGYYQGQSGYVYEIRLDGPKAVVEAVHETYMTFPMGLFNDGGTSGRSALVSAATPVSLNLDTGKANDLLPLPSLAFSPQGIIRLKNGTILIADTPMSRLIAINSPQDIRYLNLPDGVRPRQMVEDDRGRVFITCTDKADVKGHVLMMDRDLNLSILEQSRALLTPLPEKIHLEGIDFDPIRHKLYFAEMSNGVVMEVDIDKETYLPSGRAVLELVNAAEAVMPTDTLMPLLQMFAAGTSDAVRNVPIPATGRLTSYPFQTANNKLVNWESYAGRPYRVVNDGSEPKNRGSVTIETGAIPIALRPLVENVPTNSYYDTSLAGKTVVVSAWADGVAPQCVRVGFYRGNSMQAGFGGVNGKKGMSEPGVSELLTYRGQIDPQFTSSNPFILIAANCRVRLHNIQYYSCDSKGYDC</sequence>
<dbReference type="SUPFAM" id="SSF101898">
    <property type="entry name" value="NHL repeat"/>
    <property type="match status" value="1"/>
</dbReference>
<keyword evidence="3" id="KW-1185">Reference proteome</keyword>
<dbReference type="EMBL" id="JXSL01000023">
    <property type="protein sequence ID" value="KIL99562.1"/>
    <property type="molecule type" value="Genomic_DNA"/>
</dbReference>
<gene>
    <name evidence="2" type="ORF">CCC_04078</name>
</gene>
<name>A0A0C2UDI6_PARME</name>
<dbReference type="PROSITE" id="PS51257">
    <property type="entry name" value="PROKAR_LIPOPROTEIN"/>
    <property type="match status" value="1"/>
</dbReference>
<keyword evidence="1" id="KW-0732">Signal</keyword>
<accession>A0A0C2UDI6</accession>
<evidence type="ECO:0000313" key="2">
    <source>
        <dbReference type="EMBL" id="KIL99562.1"/>
    </source>
</evidence>
<protein>
    <submittedName>
        <fullName evidence="2">Uncharacterized protein</fullName>
    </submittedName>
</protein>
<dbReference type="Proteomes" id="UP000031971">
    <property type="component" value="Unassembled WGS sequence"/>
</dbReference>
<organism evidence="2 3">
    <name type="scientific">Paramagnetospirillum magnetotacticum MS-1</name>
    <dbReference type="NCBI Taxonomy" id="272627"/>
    <lineage>
        <taxon>Bacteria</taxon>
        <taxon>Pseudomonadati</taxon>
        <taxon>Pseudomonadota</taxon>
        <taxon>Alphaproteobacteria</taxon>
        <taxon>Rhodospirillales</taxon>
        <taxon>Magnetospirillaceae</taxon>
        <taxon>Paramagnetospirillum</taxon>
    </lineage>
</organism>
<proteinExistence type="predicted"/>
<reference evidence="2 3" key="1">
    <citation type="submission" date="2015-01" db="EMBL/GenBank/DDBJ databases">
        <title>Genome Sequence of Magnetospirillum magnetotacticum Strain MS-1.</title>
        <authorList>
            <person name="Marinov G.K."/>
            <person name="Smalley M.D."/>
            <person name="DeSalvo G."/>
        </authorList>
    </citation>
    <scope>NUCLEOTIDE SEQUENCE [LARGE SCALE GENOMIC DNA]</scope>
    <source>
        <strain evidence="2 3">MS-1</strain>
    </source>
</reference>
<comment type="caution">
    <text evidence="2">The sequence shown here is derived from an EMBL/GenBank/DDBJ whole genome shotgun (WGS) entry which is preliminary data.</text>
</comment>
<dbReference type="AlphaFoldDB" id="A0A0C2UDI6"/>
<evidence type="ECO:0000256" key="1">
    <source>
        <dbReference type="SAM" id="SignalP"/>
    </source>
</evidence>
<feature type="chain" id="PRO_5002172367" evidence="1">
    <location>
        <begin position="34"/>
        <end position="539"/>
    </location>
</feature>
<feature type="signal peptide" evidence="1">
    <location>
        <begin position="1"/>
        <end position="33"/>
    </location>
</feature>